<evidence type="ECO:0000313" key="9">
    <source>
        <dbReference type="EMBL" id="ORZ09212.1"/>
    </source>
</evidence>
<comment type="caution">
    <text evidence="9">The sequence shown here is derived from an EMBL/GenBank/DDBJ whole genome shotgun (WGS) entry which is preliminary data.</text>
</comment>
<dbReference type="GO" id="GO:0046983">
    <property type="term" value="F:protein dimerization activity"/>
    <property type="evidence" value="ECO:0007669"/>
    <property type="project" value="InterPro"/>
</dbReference>
<feature type="coiled-coil region" evidence="6">
    <location>
        <begin position="74"/>
        <end position="101"/>
    </location>
</feature>
<dbReference type="STRING" id="90262.A0A1X2I4J9"/>
<feature type="compositionally biased region" description="Polar residues" evidence="7">
    <location>
        <begin position="174"/>
        <end position="190"/>
    </location>
</feature>
<proteinExistence type="predicted"/>
<evidence type="ECO:0000256" key="1">
    <source>
        <dbReference type="ARBA" id="ARBA00023015"/>
    </source>
</evidence>
<dbReference type="AlphaFoldDB" id="A0A1X2I4J9"/>
<evidence type="ECO:0000256" key="2">
    <source>
        <dbReference type="ARBA" id="ARBA00023125"/>
    </source>
</evidence>
<dbReference type="Gene3D" id="4.10.280.10">
    <property type="entry name" value="Helix-loop-helix DNA-binding domain"/>
    <property type="match status" value="1"/>
</dbReference>
<evidence type="ECO:0000256" key="3">
    <source>
        <dbReference type="ARBA" id="ARBA00023159"/>
    </source>
</evidence>
<dbReference type="PROSITE" id="PS50888">
    <property type="entry name" value="BHLH"/>
    <property type="match status" value="1"/>
</dbReference>
<dbReference type="InterPro" id="IPR011598">
    <property type="entry name" value="bHLH_dom"/>
</dbReference>
<feature type="compositionally biased region" description="Polar residues" evidence="7">
    <location>
        <begin position="9"/>
        <end position="19"/>
    </location>
</feature>
<keyword evidence="4" id="KW-0804">Transcription</keyword>
<dbReference type="EMBL" id="MCGE01000028">
    <property type="protein sequence ID" value="ORZ09212.1"/>
    <property type="molecule type" value="Genomic_DNA"/>
</dbReference>
<dbReference type="SUPFAM" id="SSF47459">
    <property type="entry name" value="HLH, helix-loop-helix DNA-binding domain"/>
    <property type="match status" value="1"/>
</dbReference>
<evidence type="ECO:0000259" key="8">
    <source>
        <dbReference type="PROSITE" id="PS50888"/>
    </source>
</evidence>
<keyword evidence="3" id="KW-0010">Activator</keyword>
<dbReference type="GO" id="GO:0003700">
    <property type="term" value="F:DNA-binding transcription factor activity"/>
    <property type="evidence" value="ECO:0007669"/>
    <property type="project" value="TreeGrafter"/>
</dbReference>
<accession>A0A1X2I4J9</accession>
<feature type="domain" description="BHLH" evidence="8">
    <location>
        <begin position="25"/>
        <end position="77"/>
    </location>
</feature>
<evidence type="ECO:0000256" key="7">
    <source>
        <dbReference type="SAM" id="MobiDB-lite"/>
    </source>
</evidence>
<sequence>MYDHRRDSISSSLGTPSRRGQSKAEKRAEHNAIERARREGLNTRFQQLAHVLPNLHHDTRPSKGTIIERTLDFVKDAIQKEERYRHEIKDLRHTNRQLLKQLTHLTTGQVTNGETMDSDDDQVSVRSPSPSYPPTNTSSMPITRGSSPSSLSSGSSSPRPTSTQPPPFIRTKQKAQSQHALSPDSSSHQVNPILEISKLEKPHHHQEQRHHHRHHHHTTDPGMTQAITSERPASLRHAASLSSFCSENWQPSTPNAFWPQQTTSSIQSPSVLPFHISTSSPLAANSSPASIPHGFSEADLFSHATQTSSSTNHPHLAFHSGQGINATASQEDIDMKPCDFNLTLMKNEHQHTFMPPGYPTAQGPMRLSSRPSQSLSQFC</sequence>
<dbReference type="GO" id="GO:0045944">
    <property type="term" value="P:positive regulation of transcription by RNA polymerase II"/>
    <property type="evidence" value="ECO:0007669"/>
    <property type="project" value="TreeGrafter"/>
</dbReference>
<keyword evidence="10" id="KW-1185">Reference proteome</keyword>
<gene>
    <name evidence="9" type="ORF">BCR42DRAFT_122146</name>
</gene>
<protein>
    <recommendedName>
        <fullName evidence="8">BHLH domain-containing protein</fullName>
    </recommendedName>
</protein>
<dbReference type="Pfam" id="PF00010">
    <property type="entry name" value="HLH"/>
    <property type="match status" value="1"/>
</dbReference>
<dbReference type="Proteomes" id="UP000193560">
    <property type="component" value="Unassembled WGS sequence"/>
</dbReference>
<reference evidence="9 10" key="1">
    <citation type="submission" date="2016-07" db="EMBL/GenBank/DDBJ databases">
        <title>Pervasive Adenine N6-methylation of Active Genes in Fungi.</title>
        <authorList>
            <consortium name="DOE Joint Genome Institute"/>
            <person name="Mondo S.J."/>
            <person name="Dannebaum R.O."/>
            <person name="Kuo R.C."/>
            <person name="Labutti K."/>
            <person name="Haridas S."/>
            <person name="Kuo A."/>
            <person name="Salamov A."/>
            <person name="Ahrendt S.R."/>
            <person name="Lipzen A."/>
            <person name="Sullivan W."/>
            <person name="Andreopoulos W.B."/>
            <person name="Clum A."/>
            <person name="Lindquist E."/>
            <person name="Daum C."/>
            <person name="Ramamoorthy G.K."/>
            <person name="Gryganskyi A."/>
            <person name="Culley D."/>
            <person name="Magnuson J.K."/>
            <person name="James T.Y."/>
            <person name="O'Malley M.A."/>
            <person name="Stajich J.E."/>
            <person name="Spatafora J.W."/>
            <person name="Visel A."/>
            <person name="Grigoriev I.V."/>
        </authorList>
    </citation>
    <scope>NUCLEOTIDE SEQUENCE [LARGE SCALE GENOMIC DNA]</scope>
    <source>
        <strain evidence="9 10">NRRL 1336</strain>
    </source>
</reference>
<dbReference type="GO" id="GO:0090575">
    <property type="term" value="C:RNA polymerase II transcription regulator complex"/>
    <property type="evidence" value="ECO:0007669"/>
    <property type="project" value="TreeGrafter"/>
</dbReference>
<evidence type="ECO:0000256" key="4">
    <source>
        <dbReference type="ARBA" id="ARBA00023163"/>
    </source>
</evidence>
<feature type="compositionally biased region" description="Low complexity" evidence="7">
    <location>
        <begin position="124"/>
        <end position="162"/>
    </location>
</feature>
<dbReference type="SMART" id="SM00353">
    <property type="entry name" value="HLH"/>
    <property type="match status" value="1"/>
</dbReference>
<evidence type="ECO:0000256" key="5">
    <source>
        <dbReference type="ARBA" id="ARBA00023242"/>
    </source>
</evidence>
<dbReference type="InterPro" id="IPR036638">
    <property type="entry name" value="HLH_DNA-bd_sf"/>
</dbReference>
<evidence type="ECO:0000256" key="6">
    <source>
        <dbReference type="SAM" id="Coils"/>
    </source>
</evidence>
<organism evidence="9 10">
    <name type="scientific">Absidia repens</name>
    <dbReference type="NCBI Taxonomy" id="90262"/>
    <lineage>
        <taxon>Eukaryota</taxon>
        <taxon>Fungi</taxon>
        <taxon>Fungi incertae sedis</taxon>
        <taxon>Mucoromycota</taxon>
        <taxon>Mucoromycotina</taxon>
        <taxon>Mucoromycetes</taxon>
        <taxon>Mucorales</taxon>
        <taxon>Cunninghamellaceae</taxon>
        <taxon>Absidia</taxon>
    </lineage>
</organism>
<feature type="region of interest" description="Disordered" evidence="7">
    <location>
        <begin position="1"/>
        <end position="30"/>
    </location>
</feature>
<keyword evidence="6" id="KW-0175">Coiled coil</keyword>
<feature type="compositionally biased region" description="Polar residues" evidence="7">
    <location>
        <begin position="105"/>
        <end position="115"/>
    </location>
</feature>
<evidence type="ECO:0000313" key="10">
    <source>
        <dbReference type="Proteomes" id="UP000193560"/>
    </source>
</evidence>
<keyword evidence="1" id="KW-0805">Transcription regulation</keyword>
<feature type="region of interest" description="Disordered" evidence="7">
    <location>
        <begin position="105"/>
        <end position="224"/>
    </location>
</feature>
<keyword evidence="5" id="KW-0539">Nucleus</keyword>
<keyword evidence="2" id="KW-0238">DNA-binding</keyword>
<dbReference type="PANTHER" id="PTHR10328">
    <property type="entry name" value="PROTEIN MAX MYC-ASSOCIATED FACTOR X"/>
    <property type="match status" value="1"/>
</dbReference>
<dbReference type="PANTHER" id="PTHR10328:SF3">
    <property type="entry name" value="PROTEIN MAX"/>
    <property type="match status" value="1"/>
</dbReference>
<name>A0A1X2I4J9_9FUNG</name>
<dbReference type="GO" id="GO:0003677">
    <property type="term" value="F:DNA binding"/>
    <property type="evidence" value="ECO:0007669"/>
    <property type="project" value="UniProtKB-KW"/>
</dbReference>
<feature type="compositionally biased region" description="Basic residues" evidence="7">
    <location>
        <begin position="201"/>
        <end position="217"/>
    </location>
</feature>
<dbReference type="OrthoDB" id="8964853at2759"/>